<dbReference type="Gene3D" id="1.10.155.10">
    <property type="entry name" value="Chemotaxis receptor methyltransferase CheR, N-terminal domain"/>
    <property type="match status" value="1"/>
</dbReference>
<keyword evidence="5" id="KW-0949">S-adenosyl-L-methionine</keyword>
<dbReference type="AlphaFoldDB" id="A0A3B0QUX6"/>
<dbReference type="InterPro" id="IPR022641">
    <property type="entry name" value="CheR_N"/>
</dbReference>
<dbReference type="Gene3D" id="3.40.50.150">
    <property type="entry name" value="Vaccinia Virus protein VP39"/>
    <property type="match status" value="1"/>
</dbReference>
<dbReference type="PROSITE" id="PS50123">
    <property type="entry name" value="CHER"/>
    <property type="match status" value="1"/>
</dbReference>
<evidence type="ECO:0000256" key="3">
    <source>
        <dbReference type="ARBA" id="ARBA00022603"/>
    </source>
</evidence>
<reference evidence="7" key="1">
    <citation type="submission" date="2018-06" db="EMBL/GenBank/DDBJ databases">
        <authorList>
            <person name="Zhirakovskaya E."/>
        </authorList>
    </citation>
    <scope>NUCLEOTIDE SEQUENCE</scope>
</reference>
<dbReference type="Pfam" id="PF03705">
    <property type="entry name" value="CheR_N"/>
    <property type="match status" value="1"/>
</dbReference>
<dbReference type="GO" id="GO:0032259">
    <property type="term" value="P:methylation"/>
    <property type="evidence" value="ECO:0007669"/>
    <property type="project" value="UniProtKB-KW"/>
</dbReference>
<protein>
    <recommendedName>
        <fullName evidence="2">protein-glutamate O-methyltransferase</fullName>
        <ecNumber evidence="2">2.1.1.80</ecNumber>
    </recommendedName>
</protein>
<dbReference type="InterPro" id="IPR029063">
    <property type="entry name" value="SAM-dependent_MTases_sf"/>
</dbReference>
<feature type="domain" description="CheR-type methyltransferase" evidence="6">
    <location>
        <begin position="8"/>
        <end position="289"/>
    </location>
</feature>
<dbReference type="PANTHER" id="PTHR24422:SF10">
    <property type="entry name" value="CHEMOTAXIS PROTEIN METHYLTRANSFERASE 2"/>
    <property type="match status" value="1"/>
</dbReference>
<evidence type="ECO:0000313" key="7">
    <source>
        <dbReference type="EMBL" id="VAV85230.1"/>
    </source>
</evidence>
<keyword evidence="4 7" id="KW-0808">Transferase</keyword>
<proteinExistence type="predicted"/>
<dbReference type="Pfam" id="PF01739">
    <property type="entry name" value="CheR"/>
    <property type="match status" value="1"/>
</dbReference>
<dbReference type="SMART" id="SM00138">
    <property type="entry name" value="MeTrc"/>
    <property type="match status" value="1"/>
</dbReference>
<sequence>MDAFKLNNNSNKPTLTPETFAKLRDFIDSKCGIHFADNKKYLLEKRLLNRIEHKNLKTYEDYLCYLTYDKGKDIEMRLLYNSISTNETSFFRDPVQLDVFRRGVLPGIIETKKARNDKSFRIWSAASSTGEEPLTLAMILMEEGLHNLGWTIDIIGSDISDGVLSMAQKGEYENYAVRNTPPTILKKYFTQTGSSTYKINSEVSAFVKYKNINLLNVSDTRMVRQRDIVFCRNVLIYFTDATKKKVVNNIYDSLAPGGCLFVGFSESLHNITRLYKPVSIKNSVVYNKM</sequence>
<dbReference type="PIRSF" id="PIRSF000410">
    <property type="entry name" value="CheR"/>
    <property type="match status" value="1"/>
</dbReference>
<dbReference type="InterPro" id="IPR000780">
    <property type="entry name" value="CheR_MeTrfase"/>
</dbReference>
<name>A0A3B0QUX6_9ZZZZ</name>
<organism evidence="7">
    <name type="scientific">hydrothermal vent metagenome</name>
    <dbReference type="NCBI Taxonomy" id="652676"/>
    <lineage>
        <taxon>unclassified sequences</taxon>
        <taxon>metagenomes</taxon>
        <taxon>ecological metagenomes</taxon>
    </lineage>
</organism>
<evidence type="ECO:0000256" key="1">
    <source>
        <dbReference type="ARBA" id="ARBA00001541"/>
    </source>
</evidence>
<evidence type="ECO:0000259" key="6">
    <source>
        <dbReference type="PROSITE" id="PS50123"/>
    </source>
</evidence>
<dbReference type="EC" id="2.1.1.80" evidence="2"/>
<evidence type="ECO:0000256" key="4">
    <source>
        <dbReference type="ARBA" id="ARBA00022679"/>
    </source>
</evidence>
<dbReference type="InterPro" id="IPR022642">
    <property type="entry name" value="CheR_C"/>
</dbReference>
<dbReference type="InterPro" id="IPR026024">
    <property type="entry name" value="Chemotaxis_MeTrfase_CheR"/>
</dbReference>
<comment type="catalytic activity">
    <reaction evidence="1">
        <text>L-glutamyl-[protein] + S-adenosyl-L-methionine = [protein]-L-glutamate 5-O-methyl ester + S-adenosyl-L-homocysteine</text>
        <dbReference type="Rhea" id="RHEA:24452"/>
        <dbReference type="Rhea" id="RHEA-COMP:10208"/>
        <dbReference type="Rhea" id="RHEA-COMP:10311"/>
        <dbReference type="ChEBI" id="CHEBI:29973"/>
        <dbReference type="ChEBI" id="CHEBI:57856"/>
        <dbReference type="ChEBI" id="CHEBI:59789"/>
        <dbReference type="ChEBI" id="CHEBI:82795"/>
        <dbReference type="EC" id="2.1.1.80"/>
    </reaction>
</comment>
<dbReference type="GO" id="GO:0008983">
    <property type="term" value="F:protein-glutamate O-methyltransferase activity"/>
    <property type="evidence" value="ECO:0007669"/>
    <property type="project" value="UniProtKB-EC"/>
</dbReference>
<dbReference type="EMBL" id="UOEA01000083">
    <property type="protein sequence ID" value="VAV85230.1"/>
    <property type="molecule type" value="Genomic_DNA"/>
</dbReference>
<dbReference type="PRINTS" id="PR00996">
    <property type="entry name" value="CHERMTFRASE"/>
</dbReference>
<dbReference type="InterPro" id="IPR036804">
    <property type="entry name" value="CheR_N_sf"/>
</dbReference>
<evidence type="ECO:0000256" key="5">
    <source>
        <dbReference type="ARBA" id="ARBA00022691"/>
    </source>
</evidence>
<accession>A0A3B0QUX6</accession>
<dbReference type="SUPFAM" id="SSF53335">
    <property type="entry name" value="S-adenosyl-L-methionine-dependent methyltransferases"/>
    <property type="match status" value="1"/>
</dbReference>
<gene>
    <name evidence="7" type="ORF">MNBD_DELTA01-1739</name>
</gene>
<dbReference type="SUPFAM" id="SSF47757">
    <property type="entry name" value="Chemotaxis receptor methyltransferase CheR, N-terminal domain"/>
    <property type="match status" value="1"/>
</dbReference>
<keyword evidence="3 7" id="KW-0489">Methyltransferase</keyword>
<dbReference type="PANTHER" id="PTHR24422">
    <property type="entry name" value="CHEMOTAXIS PROTEIN METHYLTRANSFERASE"/>
    <property type="match status" value="1"/>
</dbReference>
<evidence type="ECO:0000256" key="2">
    <source>
        <dbReference type="ARBA" id="ARBA00012534"/>
    </source>
</evidence>
<dbReference type="InterPro" id="IPR050903">
    <property type="entry name" value="Bact_Chemotaxis_MeTrfase"/>
</dbReference>